<comment type="caution">
    <text evidence="2">The sequence shown here is derived from an EMBL/GenBank/DDBJ whole genome shotgun (WGS) entry which is preliminary data.</text>
</comment>
<dbReference type="PANTHER" id="PTHR33221:SF5">
    <property type="entry name" value="HTH-TYPE TRANSCRIPTIONAL REGULATOR ISCR"/>
    <property type="match status" value="1"/>
</dbReference>
<dbReference type="InterPro" id="IPR036388">
    <property type="entry name" value="WH-like_DNA-bd_sf"/>
</dbReference>
<dbReference type="InterPro" id="IPR000944">
    <property type="entry name" value="Tscrpt_reg_Rrf2"/>
</dbReference>
<dbReference type="SUPFAM" id="SSF46785">
    <property type="entry name" value="Winged helix' DNA-binding domain"/>
    <property type="match status" value="1"/>
</dbReference>
<dbReference type="EMBL" id="SLXH01000005">
    <property type="protein sequence ID" value="TCP19434.1"/>
    <property type="molecule type" value="Genomic_DNA"/>
</dbReference>
<organism evidence="2 3">
    <name type="scientific">Simplicispira metamorpha</name>
    <dbReference type="NCBI Taxonomy" id="80881"/>
    <lineage>
        <taxon>Bacteria</taxon>
        <taxon>Pseudomonadati</taxon>
        <taxon>Pseudomonadota</taxon>
        <taxon>Betaproteobacteria</taxon>
        <taxon>Burkholderiales</taxon>
        <taxon>Comamonadaceae</taxon>
        <taxon>Simplicispira</taxon>
    </lineage>
</organism>
<dbReference type="RefSeq" id="WP_119012161.1">
    <property type="nucleotide sequence ID" value="NZ_QXNC01000003.1"/>
</dbReference>
<evidence type="ECO:0000313" key="3">
    <source>
        <dbReference type="Proteomes" id="UP000295182"/>
    </source>
</evidence>
<dbReference type="GO" id="GO:0003700">
    <property type="term" value="F:DNA-binding transcription factor activity"/>
    <property type="evidence" value="ECO:0007669"/>
    <property type="project" value="TreeGrafter"/>
</dbReference>
<protein>
    <submittedName>
        <fullName evidence="2">BadM/Rrf2 family transcriptional regulator</fullName>
    </submittedName>
</protein>
<sequence length="180" mass="19338">MRLTTRSRFALTAMVDVALHCGDGPVALSAISERHGISLSYLEILFSALRRAGLVVSTRGPGGGYALAKSAADITTADIALAAEERKTREPAATSDAMSVHQGAMTHELWLAFNQTLLEHLSSVPLAELVEQHLATGYVPQKKPVPVPAPKHYPVQPKRQLPPEGVPNSVFALAAAMRWR</sequence>
<dbReference type="Proteomes" id="UP000295182">
    <property type="component" value="Unassembled WGS sequence"/>
</dbReference>
<dbReference type="GO" id="GO:0003677">
    <property type="term" value="F:DNA binding"/>
    <property type="evidence" value="ECO:0007669"/>
    <property type="project" value="UniProtKB-KW"/>
</dbReference>
<dbReference type="Gene3D" id="1.10.10.10">
    <property type="entry name" value="Winged helix-like DNA-binding domain superfamily/Winged helix DNA-binding domain"/>
    <property type="match status" value="1"/>
</dbReference>
<gene>
    <name evidence="2" type="ORF">EV674_105112</name>
</gene>
<keyword evidence="1" id="KW-0238">DNA-binding</keyword>
<accession>A0A4R2NE92</accession>
<keyword evidence="3" id="KW-1185">Reference proteome</keyword>
<dbReference type="InterPro" id="IPR036390">
    <property type="entry name" value="WH_DNA-bd_sf"/>
</dbReference>
<dbReference type="Pfam" id="PF02082">
    <property type="entry name" value="Rrf2"/>
    <property type="match status" value="1"/>
</dbReference>
<name>A0A4R2NE92_9BURK</name>
<evidence type="ECO:0000256" key="1">
    <source>
        <dbReference type="ARBA" id="ARBA00023125"/>
    </source>
</evidence>
<dbReference type="PROSITE" id="PS51197">
    <property type="entry name" value="HTH_RRF2_2"/>
    <property type="match status" value="1"/>
</dbReference>
<dbReference type="AlphaFoldDB" id="A0A4R2NE92"/>
<proteinExistence type="predicted"/>
<evidence type="ECO:0000313" key="2">
    <source>
        <dbReference type="EMBL" id="TCP19434.1"/>
    </source>
</evidence>
<dbReference type="NCBIfam" id="TIGR00738">
    <property type="entry name" value="rrf2_super"/>
    <property type="match status" value="1"/>
</dbReference>
<dbReference type="PROSITE" id="PS01332">
    <property type="entry name" value="HTH_RRF2_1"/>
    <property type="match status" value="1"/>
</dbReference>
<dbReference type="GO" id="GO:0005829">
    <property type="term" value="C:cytosol"/>
    <property type="evidence" value="ECO:0007669"/>
    <property type="project" value="TreeGrafter"/>
</dbReference>
<dbReference type="OrthoDB" id="9800519at2"/>
<dbReference type="PANTHER" id="PTHR33221">
    <property type="entry name" value="WINGED HELIX-TURN-HELIX TRANSCRIPTIONAL REGULATOR, RRF2 FAMILY"/>
    <property type="match status" value="1"/>
</dbReference>
<dbReference type="InterPro" id="IPR030489">
    <property type="entry name" value="TR_Rrf2-type_CS"/>
</dbReference>
<reference evidence="2 3" key="1">
    <citation type="submission" date="2019-03" db="EMBL/GenBank/DDBJ databases">
        <title>Genomic Encyclopedia of Type Strains, Phase IV (KMG-IV): sequencing the most valuable type-strain genomes for metagenomic binning, comparative biology and taxonomic classification.</title>
        <authorList>
            <person name="Goeker M."/>
        </authorList>
    </citation>
    <scope>NUCLEOTIDE SEQUENCE [LARGE SCALE GENOMIC DNA]</scope>
    <source>
        <strain evidence="2 3">DSM 1837</strain>
    </source>
</reference>